<dbReference type="Gene3D" id="3.40.630.30">
    <property type="match status" value="1"/>
</dbReference>
<evidence type="ECO:0000313" key="3">
    <source>
        <dbReference type="Proteomes" id="UP000592294"/>
    </source>
</evidence>
<dbReference type="InterPro" id="IPR036890">
    <property type="entry name" value="HATPase_C_sf"/>
</dbReference>
<protein>
    <submittedName>
        <fullName evidence="2">GNAT family N-acetyltransferase</fullName>
    </submittedName>
</protein>
<dbReference type="InterPro" id="IPR003594">
    <property type="entry name" value="HATPase_dom"/>
</dbReference>
<organism evidence="2 3">
    <name type="scientific">Allochromatium humboldtianum</name>
    <dbReference type="NCBI Taxonomy" id="504901"/>
    <lineage>
        <taxon>Bacteria</taxon>
        <taxon>Pseudomonadati</taxon>
        <taxon>Pseudomonadota</taxon>
        <taxon>Gammaproteobacteria</taxon>
        <taxon>Chromatiales</taxon>
        <taxon>Chromatiaceae</taxon>
        <taxon>Allochromatium</taxon>
    </lineage>
</organism>
<feature type="domain" description="N-acetyltransferase" evidence="1">
    <location>
        <begin position="173"/>
        <end position="328"/>
    </location>
</feature>
<keyword evidence="2" id="KW-0808">Transferase</keyword>
<name>A0A850RGF3_9GAMM</name>
<proteinExistence type="predicted"/>
<evidence type="ECO:0000313" key="2">
    <source>
        <dbReference type="EMBL" id="NVZ10242.1"/>
    </source>
</evidence>
<gene>
    <name evidence="2" type="ORF">HW932_13320</name>
</gene>
<dbReference type="EMBL" id="JABZEO010000008">
    <property type="protein sequence ID" value="NVZ10242.1"/>
    <property type="molecule type" value="Genomic_DNA"/>
</dbReference>
<dbReference type="InterPro" id="IPR000182">
    <property type="entry name" value="GNAT_dom"/>
</dbReference>
<dbReference type="GO" id="GO:0016747">
    <property type="term" value="F:acyltransferase activity, transferring groups other than amino-acyl groups"/>
    <property type="evidence" value="ECO:0007669"/>
    <property type="project" value="InterPro"/>
</dbReference>
<dbReference type="Gene3D" id="3.30.565.10">
    <property type="entry name" value="Histidine kinase-like ATPase, C-terminal domain"/>
    <property type="match status" value="1"/>
</dbReference>
<accession>A0A850RGF3</accession>
<dbReference type="InterPro" id="IPR016181">
    <property type="entry name" value="Acyl_CoA_acyltransferase"/>
</dbReference>
<dbReference type="Pfam" id="PF00583">
    <property type="entry name" value="Acetyltransf_1"/>
    <property type="match status" value="1"/>
</dbReference>
<keyword evidence="3" id="KW-1185">Reference proteome</keyword>
<dbReference type="RefSeq" id="WP_176976983.1">
    <property type="nucleotide sequence ID" value="NZ_JABZEO010000008.1"/>
</dbReference>
<dbReference type="Pfam" id="PF13581">
    <property type="entry name" value="HATPase_c_2"/>
    <property type="match status" value="1"/>
</dbReference>
<evidence type="ECO:0000259" key="1">
    <source>
        <dbReference type="PROSITE" id="PS51186"/>
    </source>
</evidence>
<sequence length="508" mass="56001">MTSSGTLWARLQIPALAAMLPLVRGAARELARQYGLDAQTLPRVELAVEEVLSTLLRVAFDEDERGELAIEIDSTPSLFRLSVRSLGLPFDHSLIPDFDPRASEDELAAGLENGGLSAFLLKQMTNRYRLVNDGRQGCRFELEWFIPGPHIAELDSAPEVSRIAAATAPEPVECVRPLREEEAIGLARLVYRGYGYSYVYDDIYYPDRLIAHHHEGLLKSWVAVTAARRLVGHVALMKAQRDDPAVEWAIAVVDPDWRGLGLMKQLLAAAIEDVQTRGETVMYAHAVTAHPFTLKTARYFGFQPTALLLGYAPASLRFRHISEQLAQRESTFLTVRCMKPLTLQRLYLPARHLEPLQRLFAALGLDPDIESGPGLEPTEERTTFTSRISAAVNVAQLDVTRIGPDVRQAIALERHRLCLEHVDVIDLSVDLADPAAPALIEAAESCGFFMAGLSPMLPKPASLTLQYLNNISVDLGAIRTDGDLSAWISQWVAAEQTRVEGLASGMPS</sequence>
<dbReference type="SUPFAM" id="SSF55729">
    <property type="entry name" value="Acyl-CoA N-acyltransferases (Nat)"/>
    <property type="match status" value="1"/>
</dbReference>
<dbReference type="PROSITE" id="PS51186">
    <property type="entry name" value="GNAT"/>
    <property type="match status" value="1"/>
</dbReference>
<dbReference type="Proteomes" id="UP000592294">
    <property type="component" value="Unassembled WGS sequence"/>
</dbReference>
<comment type="caution">
    <text evidence="2">The sequence shown here is derived from an EMBL/GenBank/DDBJ whole genome shotgun (WGS) entry which is preliminary data.</text>
</comment>
<dbReference type="CDD" id="cd04301">
    <property type="entry name" value="NAT_SF"/>
    <property type="match status" value="1"/>
</dbReference>
<dbReference type="AlphaFoldDB" id="A0A850RGF3"/>
<reference evidence="2 3" key="1">
    <citation type="submission" date="2020-06" db="EMBL/GenBank/DDBJ databases">
        <title>Whole-genome sequence of Allochromatium humboldtianum DSM 21881, type strain.</title>
        <authorList>
            <person name="Kyndt J.A."/>
            <person name="Meyer T.E."/>
        </authorList>
    </citation>
    <scope>NUCLEOTIDE SEQUENCE [LARGE SCALE GENOMIC DNA]</scope>
    <source>
        <strain evidence="2 3">DSM 21881</strain>
    </source>
</reference>